<dbReference type="Proteomes" id="UP001157418">
    <property type="component" value="Unassembled WGS sequence"/>
</dbReference>
<keyword evidence="3" id="KW-1185">Reference proteome</keyword>
<evidence type="ECO:0008006" key="4">
    <source>
        <dbReference type="Google" id="ProtNLM"/>
    </source>
</evidence>
<dbReference type="AlphaFoldDB" id="A0AAU9PRQ4"/>
<reference evidence="2 3" key="1">
    <citation type="submission" date="2022-01" db="EMBL/GenBank/DDBJ databases">
        <authorList>
            <person name="Xiong W."/>
            <person name="Schranz E."/>
        </authorList>
    </citation>
    <scope>NUCLEOTIDE SEQUENCE [LARGE SCALE GENOMIC DNA]</scope>
</reference>
<name>A0AAU9PRQ4_9ASTR</name>
<sequence>MKKNKEVDSIMLEKKTMDEKFKNIKEFKTGRRDHVSSGSGKGKVNIVSKKVTEEDLTLTEKEKVAREKRDKELDELNALREKLDVEEAEARNSEMILENNKALFPAWMLDRMQSKLSMSQILFGWNQKPISTSKTKWSVSSISLSLQEL</sequence>
<evidence type="ECO:0000256" key="1">
    <source>
        <dbReference type="SAM" id="Coils"/>
    </source>
</evidence>
<protein>
    <recommendedName>
        <fullName evidence="4">RAB6-interacting golgin</fullName>
    </recommendedName>
</protein>
<feature type="coiled-coil region" evidence="1">
    <location>
        <begin position="62"/>
        <end position="96"/>
    </location>
</feature>
<evidence type="ECO:0000313" key="3">
    <source>
        <dbReference type="Proteomes" id="UP001157418"/>
    </source>
</evidence>
<comment type="caution">
    <text evidence="2">The sequence shown here is derived from an EMBL/GenBank/DDBJ whole genome shotgun (WGS) entry which is preliminary data.</text>
</comment>
<dbReference type="EMBL" id="CAKMRJ010005745">
    <property type="protein sequence ID" value="CAH1453083.1"/>
    <property type="molecule type" value="Genomic_DNA"/>
</dbReference>
<proteinExistence type="predicted"/>
<keyword evidence="1" id="KW-0175">Coiled coil</keyword>
<evidence type="ECO:0000313" key="2">
    <source>
        <dbReference type="EMBL" id="CAH1453083.1"/>
    </source>
</evidence>
<accession>A0AAU9PRQ4</accession>
<gene>
    <name evidence="2" type="ORF">LVIROSA_LOCUS38357</name>
</gene>
<organism evidence="2 3">
    <name type="scientific">Lactuca virosa</name>
    <dbReference type="NCBI Taxonomy" id="75947"/>
    <lineage>
        <taxon>Eukaryota</taxon>
        <taxon>Viridiplantae</taxon>
        <taxon>Streptophyta</taxon>
        <taxon>Embryophyta</taxon>
        <taxon>Tracheophyta</taxon>
        <taxon>Spermatophyta</taxon>
        <taxon>Magnoliopsida</taxon>
        <taxon>eudicotyledons</taxon>
        <taxon>Gunneridae</taxon>
        <taxon>Pentapetalae</taxon>
        <taxon>asterids</taxon>
        <taxon>campanulids</taxon>
        <taxon>Asterales</taxon>
        <taxon>Asteraceae</taxon>
        <taxon>Cichorioideae</taxon>
        <taxon>Cichorieae</taxon>
        <taxon>Lactucinae</taxon>
        <taxon>Lactuca</taxon>
    </lineage>
</organism>